<name>A0ABU7JM65_9NOCA</name>
<dbReference type="SUPFAM" id="SSF54593">
    <property type="entry name" value="Glyoxalase/Bleomycin resistance protein/Dihydroxybiphenyl dioxygenase"/>
    <property type="match status" value="1"/>
</dbReference>
<keyword evidence="3" id="KW-1185">Reference proteome</keyword>
<sequence length="122" mass="13097">MSLSALRVTDLDRAVEFYVRGCGFVHDKDLTTSTFRAVIVRAGAAGLELVVPTDGGADAVPDHGNMLVKVVVNTTDIREQMARACAHGGVEVTPVTTLDGYDMTIGTVRDPDGYLVEFVQRN</sequence>
<feature type="domain" description="VOC" evidence="1">
    <location>
        <begin position="1"/>
        <end position="121"/>
    </location>
</feature>
<dbReference type="InterPro" id="IPR029068">
    <property type="entry name" value="Glyas_Bleomycin-R_OHBP_Dase"/>
</dbReference>
<evidence type="ECO:0000313" key="3">
    <source>
        <dbReference type="Proteomes" id="UP001331936"/>
    </source>
</evidence>
<accession>A0ABU7JM65</accession>
<dbReference type="InterPro" id="IPR037523">
    <property type="entry name" value="VOC_core"/>
</dbReference>
<gene>
    <name evidence="2" type="ORF">Q8814_03175</name>
</gene>
<dbReference type="InterPro" id="IPR004360">
    <property type="entry name" value="Glyas_Fos-R_dOase_dom"/>
</dbReference>
<dbReference type="PROSITE" id="PS51819">
    <property type="entry name" value="VOC"/>
    <property type="match status" value="1"/>
</dbReference>
<evidence type="ECO:0000259" key="1">
    <source>
        <dbReference type="PROSITE" id="PS51819"/>
    </source>
</evidence>
<dbReference type="Gene3D" id="3.10.180.10">
    <property type="entry name" value="2,3-Dihydroxybiphenyl 1,2-Dioxygenase, domain 1"/>
    <property type="match status" value="1"/>
</dbReference>
<dbReference type="Proteomes" id="UP001331936">
    <property type="component" value="Unassembled WGS sequence"/>
</dbReference>
<dbReference type="RefSeq" id="WP_330150572.1">
    <property type="nucleotide sequence ID" value="NZ_JAUZMZ010000009.1"/>
</dbReference>
<dbReference type="EMBL" id="JAUZMZ010000009">
    <property type="protein sequence ID" value="MEE2031128.1"/>
    <property type="molecule type" value="Genomic_DNA"/>
</dbReference>
<organism evidence="2 3">
    <name type="scientific">Rhodococcus chondri</name>
    <dbReference type="NCBI Taxonomy" id="3065941"/>
    <lineage>
        <taxon>Bacteria</taxon>
        <taxon>Bacillati</taxon>
        <taxon>Actinomycetota</taxon>
        <taxon>Actinomycetes</taxon>
        <taxon>Mycobacteriales</taxon>
        <taxon>Nocardiaceae</taxon>
        <taxon>Rhodococcus</taxon>
    </lineage>
</organism>
<dbReference type="Pfam" id="PF00903">
    <property type="entry name" value="Glyoxalase"/>
    <property type="match status" value="1"/>
</dbReference>
<protein>
    <submittedName>
        <fullName evidence="2">VOC family protein</fullName>
    </submittedName>
</protein>
<dbReference type="CDD" id="cd06587">
    <property type="entry name" value="VOC"/>
    <property type="match status" value="1"/>
</dbReference>
<evidence type="ECO:0000313" key="2">
    <source>
        <dbReference type="EMBL" id="MEE2031128.1"/>
    </source>
</evidence>
<reference evidence="2 3" key="1">
    <citation type="submission" date="2023-08" db="EMBL/GenBank/DDBJ databases">
        <authorList>
            <person name="Girao M."/>
            <person name="Carvalho M.F."/>
        </authorList>
    </citation>
    <scope>NUCLEOTIDE SEQUENCE [LARGE SCALE GENOMIC DNA]</scope>
    <source>
        <strain evidence="2 3">CC-R104</strain>
    </source>
</reference>
<proteinExistence type="predicted"/>
<comment type="caution">
    <text evidence="2">The sequence shown here is derived from an EMBL/GenBank/DDBJ whole genome shotgun (WGS) entry which is preliminary data.</text>
</comment>